<keyword evidence="3" id="KW-1185">Reference proteome</keyword>
<keyword evidence="1" id="KW-0175">Coiled coil</keyword>
<name>A0AA40HZZ6_CNENI</name>
<organism evidence="2 3">
    <name type="scientific">Cnephaeus nilssonii</name>
    <name type="common">Northern bat</name>
    <name type="synonym">Eptesicus nilssonii</name>
    <dbReference type="NCBI Taxonomy" id="3371016"/>
    <lineage>
        <taxon>Eukaryota</taxon>
        <taxon>Metazoa</taxon>
        <taxon>Chordata</taxon>
        <taxon>Craniata</taxon>
        <taxon>Vertebrata</taxon>
        <taxon>Euteleostomi</taxon>
        <taxon>Mammalia</taxon>
        <taxon>Eutheria</taxon>
        <taxon>Laurasiatheria</taxon>
        <taxon>Chiroptera</taxon>
        <taxon>Yangochiroptera</taxon>
        <taxon>Vespertilionidae</taxon>
        <taxon>Cnephaeus</taxon>
    </lineage>
</organism>
<gene>
    <name evidence="2" type="ORF">QTO34_019044</name>
</gene>
<evidence type="ECO:0000313" key="2">
    <source>
        <dbReference type="EMBL" id="KAK1340474.1"/>
    </source>
</evidence>
<protein>
    <submittedName>
        <fullName evidence="2">Uncharacterized protein</fullName>
    </submittedName>
</protein>
<reference evidence="2" key="1">
    <citation type="submission" date="2023-06" db="EMBL/GenBank/DDBJ databases">
        <title>Reference genome for the Northern bat (Eptesicus nilssonii), a most northern bat species.</title>
        <authorList>
            <person name="Laine V.N."/>
            <person name="Pulliainen A.T."/>
            <person name="Lilley T.M."/>
        </authorList>
    </citation>
    <scope>NUCLEOTIDE SEQUENCE</scope>
    <source>
        <strain evidence="2">BLF_Eptnil</strain>
        <tissue evidence="2">Kidney</tissue>
    </source>
</reference>
<comment type="caution">
    <text evidence="2">The sequence shown here is derived from an EMBL/GenBank/DDBJ whole genome shotgun (WGS) entry which is preliminary data.</text>
</comment>
<sequence>MDVKVQKEDVLNNKLNDALAMVEESQRTKASESLKAESLAMKLNEALAELETAKTKMIMMEGRIQLQQQTIKALHEEQESQKRGFEEEVVEYKEQIKQHSLTIVSLEKRLKKVTEHHKKIEEEIATLKDNDLGRSRETLRTLHVGADSIVLWVPRG</sequence>
<feature type="coiled-coil region" evidence="1">
    <location>
        <begin position="36"/>
        <end position="130"/>
    </location>
</feature>
<evidence type="ECO:0000313" key="3">
    <source>
        <dbReference type="Proteomes" id="UP001177744"/>
    </source>
</evidence>
<accession>A0AA40HZZ6</accession>
<proteinExistence type="predicted"/>
<dbReference type="EMBL" id="JAULJE010000008">
    <property type="protein sequence ID" value="KAK1340474.1"/>
    <property type="molecule type" value="Genomic_DNA"/>
</dbReference>
<dbReference type="AlphaFoldDB" id="A0AA40HZZ6"/>
<dbReference type="Proteomes" id="UP001177744">
    <property type="component" value="Unassembled WGS sequence"/>
</dbReference>
<evidence type="ECO:0000256" key="1">
    <source>
        <dbReference type="SAM" id="Coils"/>
    </source>
</evidence>